<accession>A0ACC2DQU3</accession>
<gene>
    <name evidence="1" type="ORF">O6H91_05G091600</name>
</gene>
<keyword evidence="2" id="KW-1185">Reference proteome</keyword>
<dbReference type="EMBL" id="CM055096">
    <property type="protein sequence ID" value="KAJ7556651.1"/>
    <property type="molecule type" value="Genomic_DNA"/>
</dbReference>
<name>A0ACC2DQU3_DIPCM</name>
<evidence type="ECO:0000313" key="2">
    <source>
        <dbReference type="Proteomes" id="UP001162992"/>
    </source>
</evidence>
<proteinExistence type="predicted"/>
<sequence length="502" mass="54817">MGKPEQSAAASLEINGNSAQTGTSSCFDCDSFCSKSNFRRIVTLILSLQLLVFALLMLRSHEKHKQSGPFPLLEVPIAASFRIRKSPSFIHSHLTQLERNISEEIGFPGKVAVVSVDNLSDSNWTEVTIGVPLDGSKNASTDLQMLKATFVKFFLRERNLSLPSTMFGKVSDFQVEKFPGGITVVPEPSSLSRRGVLFNFTIHNSLSRVDSQFTEFKLQLAEGICLGPHENLITRLTNLDGSTSQPPVIVQTSVFQAVGHHLPTQRLKQLALHVTRHLSKNLGLNHTMFGRVRDVDLSPYLKHLLEPYKDSPTPAPSPGYHGHHHLRNSHHHHKGRSGTGAFAPAPHSSYPSPKGSPLSFVPHQQAPTPAPFSESPHPAYSPLVQPSLPSVSTLPPESDTSRGSPVLPPSTVPSVSLQAPQGDDASPVQPPTSSSCEFSKCQVWMSFYCSVWLLFASFILYVSERAFYCNRGIKNGFNDFNADADAACGSFVVAMSNVLLAF</sequence>
<evidence type="ECO:0000313" key="1">
    <source>
        <dbReference type="EMBL" id="KAJ7556651.1"/>
    </source>
</evidence>
<dbReference type="Proteomes" id="UP001162992">
    <property type="component" value="Chromosome 5"/>
</dbReference>
<comment type="caution">
    <text evidence="1">The sequence shown here is derived from an EMBL/GenBank/DDBJ whole genome shotgun (WGS) entry which is preliminary data.</text>
</comment>
<reference evidence="2" key="1">
    <citation type="journal article" date="2024" name="Proc. Natl. Acad. Sci. U.S.A.">
        <title>Extraordinary preservation of gene collinearity over three hundred million years revealed in homosporous lycophytes.</title>
        <authorList>
            <person name="Li C."/>
            <person name="Wickell D."/>
            <person name="Kuo L.Y."/>
            <person name="Chen X."/>
            <person name="Nie B."/>
            <person name="Liao X."/>
            <person name="Peng D."/>
            <person name="Ji J."/>
            <person name="Jenkins J."/>
            <person name="Williams M."/>
            <person name="Shu S."/>
            <person name="Plott C."/>
            <person name="Barry K."/>
            <person name="Rajasekar S."/>
            <person name="Grimwood J."/>
            <person name="Han X."/>
            <person name="Sun S."/>
            <person name="Hou Z."/>
            <person name="He W."/>
            <person name="Dai G."/>
            <person name="Sun C."/>
            <person name="Schmutz J."/>
            <person name="Leebens-Mack J.H."/>
            <person name="Li F.W."/>
            <person name="Wang L."/>
        </authorList>
    </citation>
    <scope>NUCLEOTIDE SEQUENCE [LARGE SCALE GENOMIC DNA]</scope>
    <source>
        <strain evidence="2">cv. PW_Plant_1</strain>
    </source>
</reference>
<protein>
    <submittedName>
        <fullName evidence="1">Uncharacterized protein</fullName>
    </submittedName>
</protein>
<organism evidence="1 2">
    <name type="scientific">Diphasiastrum complanatum</name>
    <name type="common">Issler's clubmoss</name>
    <name type="synonym">Lycopodium complanatum</name>
    <dbReference type="NCBI Taxonomy" id="34168"/>
    <lineage>
        <taxon>Eukaryota</taxon>
        <taxon>Viridiplantae</taxon>
        <taxon>Streptophyta</taxon>
        <taxon>Embryophyta</taxon>
        <taxon>Tracheophyta</taxon>
        <taxon>Lycopodiopsida</taxon>
        <taxon>Lycopodiales</taxon>
        <taxon>Lycopodiaceae</taxon>
        <taxon>Lycopodioideae</taxon>
        <taxon>Diphasiastrum</taxon>
    </lineage>
</organism>